<dbReference type="RefSeq" id="WP_304183290.1">
    <property type="nucleotide sequence ID" value="NZ_DRGM01000155.1"/>
</dbReference>
<accession>A0A7V1D0I5</accession>
<dbReference type="Pfam" id="PF18181">
    <property type="entry name" value="SLATT_1"/>
    <property type="match status" value="1"/>
</dbReference>
<sequence>MSEDEKSLAEKYAIEQVNHYKEKANHNKFESIWCFKSAMVCSLLCPLFVSLGEGIWLSKVIPSLLSAFAAFSTAWLQLRKPHALWAVYRTAQRKIETSLAHYQFRVGKYSGMSDSIKEADKLLISEVTNFASEAHNTWAKNVPDASSLNKMVLTGKE</sequence>
<name>A0A7V1D0I5_9GAMM</name>
<reference evidence="2" key="1">
    <citation type="journal article" date="2020" name="mSystems">
        <title>Genome- and Community-Level Interaction Insights into Carbon Utilization and Element Cycling Functions of Hydrothermarchaeota in Hydrothermal Sediment.</title>
        <authorList>
            <person name="Zhou Z."/>
            <person name="Liu Y."/>
            <person name="Xu W."/>
            <person name="Pan J."/>
            <person name="Luo Z.H."/>
            <person name="Li M."/>
        </authorList>
    </citation>
    <scope>NUCLEOTIDE SEQUENCE [LARGE SCALE GENOMIC DNA]</scope>
    <source>
        <strain evidence="2">HyVt-346</strain>
    </source>
</reference>
<evidence type="ECO:0000259" key="1">
    <source>
        <dbReference type="Pfam" id="PF18181"/>
    </source>
</evidence>
<feature type="domain" description="SMODS and SLOG-associating 2TM effector" evidence="1">
    <location>
        <begin position="15"/>
        <end position="128"/>
    </location>
</feature>
<evidence type="ECO:0000313" key="2">
    <source>
        <dbReference type="EMBL" id="HEA17668.1"/>
    </source>
</evidence>
<comment type="caution">
    <text evidence="2">The sequence shown here is derived from an EMBL/GenBank/DDBJ whole genome shotgun (WGS) entry which is preliminary data.</text>
</comment>
<gene>
    <name evidence="2" type="ORF">ENH88_14750</name>
</gene>
<protein>
    <submittedName>
        <fullName evidence="2">DUF4231 domain-containing protein</fullName>
    </submittedName>
</protein>
<dbReference type="AlphaFoldDB" id="A0A7V1D0I5"/>
<organism evidence="2">
    <name type="scientific">Pseudoalteromonas prydzensis</name>
    <dbReference type="NCBI Taxonomy" id="182141"/>
    <lineage>
        <taxon>Bacteria</taxon>
        <taxon>Pseudomonadati</taxon>
        <taxon>Pseudomonadota</taxon>
        <taxon>Gammaproteobacteria</taxon>
        <taxon>Alteromonadales</taxon>
        <taxon>Pseudoalteromonadaceae</taxon>
        <taxon>Pseudoalteromonas</taxon>
    </lineage>
</organism>
<dbReference type="Proteomes" id="UP000886188">
    <property type="component" value="Unassembled WGS sequence"/>
</dbReference>
<proteinExistence type="predicted"/>
<dbReference type="InterPro" id="IPR040884">
    <property type="entry name" value="SLATT_1"/>
</dbReference>
<dbReference type="EMBL" id="DRGM01000155">
    <property type="protein sequence ID" value="HEA17668.1"/>
    <property type="molecule type" value="Genomic_DNA"/>
</dbReference>
<dbReference type="NCBIfam" id="NF033634">
    <property type="entry name" value="SLATT_1"/>
    <property type="match status" value="1"/>
</dbReference>